<comment type="caution">
    <text evidence="1">The sequence shown here is derived from an EMBL/GenBank/DDBJ whole genome shotgun (WGS) entry which is preliminary data.</text>
</comment>
<dbReference type="Proteomes" id="UP001604335">
    <property type="component" value="Unassembled WGS sequence"/>
</dbReference>
<reference evidence="2" key="1">
    <citation type="journal article" date="2024" name="Algal Res.">
        <title>Biochemical, toxicological and genomic investigation of a high-biomass producing Limnothrix strain isolated from Italian shallow drinking water reservoir.</title>
        <authorList>
            <person name="Simonazzi M."/>
            <person name="Shishido T.K."/>
            <person name="Delbaje E."/>
            <person name="Wahlsten M."/>
            <person name="Fewer D.P."/>
            <person name="Sivonen K."/>
            <person name="Pezzolesi L."/>
            <person name="Pistocchi R."/>
        </authorList>
    </citation>
    <scope>NUCLEOTIDE SEQUENCE [LARGE SCALE GENOMIC DNA]</scope>
    <source>
        <strain evidence="2">LRLZ20PSL1</strain>
    </source>
</reference>
<accession>A0ABW7C6B9</accession>
<keyword evidence="2" id="KW-1185">Reference proteome</keyword>
<sequence>MALLTLEISLEILLEAITHWDRYDRLQLWQFLSDDLFSNVETELDQSPADDLRQSLQEMRSGQTFPIEQLWLVTTPRQCDRPC</sequence>
<organism evidence="1 2">
    <name type="scientific">Limnothrix redekei LRLZ20PSL1</name>
    <dbReference type="NCBI Taxonomy" id="3112953"/>
    <lineage>
        <taxon>Bacteria</taxon>
        <taxon>Bacillati</taxon>
        <taxon>Cyanobacteriota</taxon>
        <taxon>Cyanophyceae</taxon>
        <taxon>Pseudanabaenales</taxon>
        <taxon>Pseudanabaenaceae</taxon>
        <taxon>Limnothrix</taxon>
    </lineage>
</organism>
<proteinExistence type="predicted"/>
<evidence type="ECO:0000313" key="1">
    <source>
        <dbReference type="EMBL" id="MFG3816748.1"/>
    </source>
</evidence>
<name>A0ABW7C6B9_9CYAN</name>
<dbReference type="EMBL" id="JAZAQF010000021">
    <property type="protein sequence ID" value="MFG3816748.1"/>
    <property type="molecule type" value="Genomic_DNA"/>
</dbReference>
<gene>
    <name evidence="1" type="ORF">VPK24_03795</name>
</gene>
<protein>
    <submittedName>
        <fullName evidence="1">Uncharacterized protein</fullName>
    </submittedName>
</protein>
<dbReference type="RefSeq" id="WP_393010824.1">
    <property type="nucleotide sequence ID" value="NZ_JAZAQF010000021.1"/>
</dbReference>
<evidence type="ECO:0000313" key="2">
    <source>
        <dbReference type="Proteomes" id="UP001604335"/>
    </source>
</evidence>